<dbReference type="GO" id="GO:0006388">
    <property type="term" value="P:tRNA splicing, via endonucleolytic cleavage and ligation"/>
    <property type="evidence" value="ECO:0007669"/>
    <property type="project" value="UniProtKB-UniRule"/>
</dbReference>
<dbReference type="EMBL" id="CP036401">
    <property type="protein sequence ID" value="QBH99677.1"/>
    <property type="molecule type" value="Genomic_DNA"/>
</dbReference>
<proteinExistence type="inferred from homology"/>
<dbReference type="GO" id="GO:0000215">
    <property type="term" value="F:tRNA 2'-phosphotransferase activity"/>
    <property type="evidence" value="ECO:0007669"/>
    <property type="project" value="TreeGrafter"/>
</dbReference>
<reference evidence="6" key="1">
    <citation type="journal article" date="2014" name="Int. J. Syst. Evol. Microbiol.">
        <title>Complete genome sequence of Corynebacterium casei LMG S-19264T (=DSM 44701T), isolated from a smear-ripened cheese.</title>
        <authorList>
            <consortium name="US DOE Joint Genome Institute (JGI-PGF)"/>
            <person name="Walter F."/>
            <person name="Albersmeier A."/>
            <person name="Kalinowski J."/>
            <person name="Ruckert C."/>
        </authorList>
    </citation>
    <scope>NUCLEOTIDE SEQUENCE</scope>
    <source>
        <strain evidence="6">KCTC 12343</strain>
    </source>
</reference>
<dbReference type="InterPro" id="IPR002745">
    <property type="entry name" value="Ptrans_KptA/Tpt1"/>
</dbReference>
<evidence type="ECO:0000313" key="8">
    <source>
        <dbReference type="Proteomes" id="UP000292307"/>
    </source>
</evidence>
<dbReference type="InterPro" id="IPR042081">
    <property type="entry name" value="RNA_2'-PTrans_C"/>
</dbReference>
<sequence>MPAKPAHERTSRFLSLILRHSPDTIGLALDRNGWADVAELLDKATRHGTPLTLDTLREVVASNDKQRFAFSEDGTRIRASQGHSLRSVDLELAPAVPPAVLYHGTASRFVASIRQSGLRPGSRQHVHLSTDRETALRVGARYGVPVVLEIRAGELHAHGQVFHRSDNGVWLTGAVPVRFIGFERGFPAK</sequence>
<dbReference type="Gene3D" id="1.10.10.970">
    <property type="entry name" value="RNA 2'-phosphotransferase, Tpt1/KptA family, N-terminal domain"/>
    <property type="match status" value="1"/>
</dbReference>
<dbReference type="PANTHER" id="PTHR12684:SF2">
    <property type="entry name" value="TRNA 2'-PHOSPHOTRANSFERASE 1"/>
    <property type="match status" value="1"/>
</dbReference>
<accession>A0A411WSQ3</accession>
<evidence type="ECO:0000256" key="3">
    <source>
        <dbReference type="ARBA" id="ARBA00023027"/>
    </source>
</evidence>
<comment type="similarity">
    <text evidence="1 5">Belongs to the KptA/TPT1 family.</text>
</comment>
<protein>
    <recommendedName>
        <fullName evidence="5">Probable RNA 2'-phosphotransferase</fullName>
        <ecNumber evidence="5">2.7.1.-</ecNumber>
    </recommendedName>
</protein>
<dbReference type="Pfam" id="PF01885">
    <property type="entry name" value="PTS_2-RNA"/>
    <property type="match status" value="1"/>
</dbReference>
<dbReference type="EC" id="2.7.1.-" evidence="5"/>
<dbReference type="Proteomes" id="UP000628442">
    <property type="component" value="Unassembled WGS sequence"/>
</dbReference>
<dbReference type="EMBL" id="BMWV01000006">
    <property type="protein sequence ID" value="GGY46808.1"/>
    <property type="molecule type" value="Genomic_DNA"/>
</dbReference>
<keyword evidence="3 5" id="KW-0520">NAD</keyword>
<dbReference type="HAMAP" id="MF_00299">
    <property type="entry name" value="KptA"/>
    <property type="match status" value="1"/>
</dbReference>
<keyword evidence="8" id="KW-1185">Reference proteome</keyword>
<dbReference type="AlphaFoldDB" id="A0A411WSQ3"/>
<evidence type="ECO:0000256" key="1">
    <source>
        <dbReference type="ARBA" id="ARBA00009836"/>
    </source>
</evidence>
<reference evidence="7 8" key="2">
    <citation type="submission" date="2019-02" db="EMBL/GenBank/DDBJ databases">
        <title>Draft Genome Sequences of Six Type Strains of the Genus Massilia.</title>
        <authorList>
            <person name="Miess H."/>
            <person name="Frediansyhah A."/>
            <person name="Gross H."/>
        </authorList>
    </citation>
    <scope>NUCLEOTIDE SEQUENCE [LARGE SCALE GENOMIC DNA]</scope>
    <source>
        <strain evidence="7 8">DSM 17472</strain>
    </source>
</reference>
<evidence type="ECO:0000313" key="6">
    <source>
        <dbReference type="EMBL" id="GGY46808.1"/>
    </source>
</evidence>
<dbReference type="InterPro" id="IPR022928">
    <property type="entry name" value="RNA_2'-PTrans_KptA"/>
</dbReference>
<evidence type="ECO:0000256" key="5">
    <source>
        <dbReference type="HAMAP-Rule" id="MF_00299"/>
    </source>
</evidence>
<dbReference type="Proteomes" id="UP000292307">
    <property type="component" value="Chromosome"/>
</dbReference>
<comment type="function">
    <text evidence="4 5">Removes the 2'-phosphate from RNA via an intermediate in which the phosphate is ADP-ribosylated by NAD followed by a presumed transesterification to release the RNA and generate ADP-ribose 1''-2''-cyclic phosphate (APPR&gt;P). May function as an ADP-ribosylase.</text>
</comment>
<evidence type="ECO:0000256" key="2">
    <source>
        <dbReference type="ARBA" id="ARBA00022679"/>
    </source>
</evidence>
<keyword evidence="2 5" id="KW-0808">Transferase</keyword>
<dbReference type="RefSeq" id="WP_131143829.1">
    <property type="nucleotide sequence ID" value="NZ_BMWV01000006.1"/>
</dbReference>
<dbReference type="GO" id="GO:0003950">
    <property type="term" value="F:NAD+ poly-ADP-ribosyltransferase activity"/>
    <property type="evidence" value="ECO:0007669"/>
    <property type="project" value="InterPro"/>
</dbReference>
<dbReference type="SUPFAM" id="SSF56399">
    <property type="entry name" value="ADP-ribosylation"/>
    <property type="match status" value="1"/>
</dbReference>
<evidence type="ECO:0000256" key="4">
    <source>
        <dbReference type="ARBA" id="ARBA00025212"/>
    </source>
</evidence>
<dbReference type="Gene3D" id="3.20.170.30">
    <property type="match status" value="1"/>
</dbReference>
<dbReference type="PANTHER" id="PTHR12684">
    <property type="entry name" value="PUTATIVE PHOSPHOTRANSFERASE"/>
    <property type="match status" value="1"/>
</dbReference>
<name>A0A411WSQ3_9BURK</name>
<dbReference type="InterPro" id="IPR042080">
    <property type="entry name" value="RNA_2'-PTrans_N"/>
</dbReference>
<dbReference type="OrthoDB" id="4537997at2"/>
<organism evidence="6 9">
    <name type="scientific">Pseudoduganella albidiflava</name>
    <dbReference type="NCBI Taxonomy" id="321983"/>
    <lineage>
        <taxon>Bacteria</taxon>
        <taxon>Pseudomonadati</taxon>
        <taxon>Pseudomonadota</taxon>
        <taxon>Betaproteobacteria</taxon>
        <taxon>Burkholderiales</taxon>
        <taxon>Oxalobacteraceae</taxon>
        <taxon>Telluria group</taxon>
        <taxon>Pseudoduganella</taxon>
    </lineage>
</organism>
<reference evidence="6" key="3">
    <citation type="submission" date="2022-12" db="EMBL/GenBank/DDBJ databases">
        <authorList>
            <person name="Sun Q."/>
            <person name="Kim S."/>
        </authorList>
    </citation>
    <scope>NUCLEOTIDE SEQUENCE</scope>
    <source>
        <strain evidence="6">KCTC 12343</strain>
    </source>
</reference>
<dbReference type="NCBIfam" id="NF002014">
    <property type="entry name" value="PRK00819.1-4"/>
    <property type="match status" value="1"/>
</dbReference>
<evidence type="ECO:0000313" key="9">
    <source>
        <dbReference type="Proteomes" id="UP000628442"/>
    </source>
</evidence>
<gene>
    <name evidence="5 6" type="primary">kptA</name>
    <name evidence="7" type="ORF">EYF70_01595</name>
    <name evidence="6" type="ORF">GCM10007387_31220</name>
</gene>
<evidence type="ECO:0000313" key="7">
    <source>
        <dbReference type="EMBL" id="QBH99677.1"/>
    </source>
</evidence>